<dbReference type="PANTHER" id="PTHR43479">
    <property type="entry name" value="ACREF/ENVCD OPERON REPRESSOR-RELATED"/>
    <property type="match status" value="1"/>
</dbReference>
<dbReference type="Proteomes" id="UP000193804">
    <property type="component" value="Unassembled WGS sequence"/>
</dbReference>
<name>A0A1X7J2C1_9BACT</name>
<dbReference type="EMBL" id="FXAW01000002">
    <property type="protein sequence ID" value="SMG21822.1"/>
    <property type="molecule type" value="Genomic_DNA"/>
</dbReference>
<dbReference type="Gene3D" id="1.10.357.10">
    <property type="entry name" value="Tetracycline Repressor, domain 2"/>
    <property type="match status" value="1"/>
</dbReference>
<keyword evidence="1 2" id="KW-0238">DNA-binding</keyword>
<evidence type="ECO:0000313" key="5">
    <source>
        <dbReference type="Proteomes" id="UP000193804"/>
    </source>
</evidence>
<sequence length="189" mass="22184">MTKSQKAILESAKSLFWKHGLKKVTVEEICEQAGVSKMTFYRRFVNKEHAAEEILEAILEDNLRRYSAVMSQNKGFPEKISEILYLKHQESKNISKDFINEIFKEDGSALSELIQKHTLKSYKALIADFEKAKKEGWVRADLKPEFIIEMMEVIKSKMQDENFLKMFKSMDEAIMELSNFFFYGIFVKR</sequence>
<reference evidence="5" key="1">
    <citation type="submission" date="2017-04" db="EMBL/GenBank/DDBJ databases">
        <authorList>
            <person name="Varghese N."/>
            <person name="Submissions S."/>
        </authorList>
    </citation>
    <scope>NUCLEOTIDE SEQUENCE [LARGE SCALE GENOMIC DNA]</scope>
    <source>
        <strain evidence="5">DSM 4125</strain>
    </source>
</reference>
<evidence type="ECO:0000256" key="1">
    <source>
        <dbReference type="ARBA" id="ARBA00023125"/>
    </source>
</evidence>
<dbReference type="PRINTS" id="PR00455">
    <property type="entry name" value="HTHTETR"/>
</dbReference>
<dbReference type="Pfam" id="PF00440">
    <property type="entry name" value="TetR_N"/>
    <property type="match status" value="1"/>
</dbReference>
<dbReference type="STRING" id="1028.SAMN05661096_01234"/>
<evidence type="ECO:0000256" key="2">
    <source>
        <dbReference type="PROSITE-ProRule" id="PRU00335"/>
    </source>
</evidence>
<dbReference type="GO" id="GO:0003677">
    <property type="term" value="F:DNA binding"/>
    <property type="evidence" value="ECO:0007669"/>
    <property type="project" value="UniProtKB-UniRule"/>
</dbReference>
<dbReference type="PROSITE" id="PS50977">
    <property type="entry name" value="HTH_TETR_2"/>
    <property type="match status" value="1"/>
</dbReference>
<evidence type="ECO:0000313" key="4">
    <source>
        <dbReference type="EMBL" id="SMG21822.1"/>
    </source>
</evidence>
<keyword evidence="5" id="KW-1185">Reference proteome</keyword>
<dbReference type="PANTHER" id="PTHR43479:SF11">
    <property type="entry name" value="ACREF_ENVCD OPERON REPRESSOR-RELATED"/>
    <property type="match status" value="1"/>
</dbReference>
<dbReference type="SUPFAM" id="SSF46689">
    <property type="entry name" value="Homeodomain-like"/>
    <property type="match status" value="1"/>
</dbReference>
<evidence type="ECO:0000259" key="3">
    <source>
        <dbReference type="PROSITE" id="PS50977"/>
    </source>
</evidence>
<dbReference type="AlphaFoldDB" id="A0A1X7J2C1"/>
<dbReference type="RefSeq" id="WP_085516201.1">
    <property type="nucleotide sequence ID" value="NZ_FXAW01000002.1"/>
</dbReference>
<protein>
    <submittedName>
        <fullName evidence="4">Transcriptional regulator, TetR family</fullName>
    </submittedName>
</protein>
<organism evidence="4 5">
    <name type="scientific">Marivirga sericea</name>
    <dbReference type="NCBI Taxonomy" id="1028"/>
    <lineage>
        <taxon>Bacteria</taxon>
        <taxon>Pseudomonadati</taxon>
        <taxon>Bacteroidota</taxon>
        <taxon>Cytophagia</taxon>
        <taxon>Cytophagales</taxon>
        <taxon>Marivirgaceae</taxon>
        <taxon>Marivirga</taxon>
    </lineage>
</organism>
<dbReference type="InterPro" id="IPR001647">
    <property type="entry name" value="HTH_TetR"/>
</dbReference>
<accession>A0A1X7J2C1</accession>
<proteinExistence type="predicted"/>
<dbReference type="InterPro" id="IPR050624">
    <property type="entry name" value="HTH-type_Tx_Regulator"/>
</dbReference>
<gene>
    <name evidence="4" type="ORF">SAMN05661096_01234</name>
</gene>
<feature type="DNA-binding region" description="H-T-H motif" evidence="2">
    <location>
        <begin position="25"/>
        <end position="44"/>
    </location>
</feature>
<dbReference type="OrthoDB" id="494991at2"/>
<dbReference type="InterPro" id="IPR009057">
    <property type="entry name" value="Homeodomain-like_sf"/>
</dbReference>
<feature type="domain" description="HTH tetR-type" evidence="3">
    <location>
        <begin position="2"/>
        <end position="62"/>
    </location>
</feature>